<dbReference type="Pfam" id="PF11904">
    <property type="entry name" value="ANKRD13_C"/>
    <property type="match status" value="1"/>
</dbReference>
<feature type="domain" description="Ankyrin repeat" evidence="1">
    <location>
        <begin position="60"/>
        <end position="106"/>
    </location>
</feature>
<organism evidence="2 3">
    <name type="scientific">Tigriopus californicus</name>
    <name type="common">Marine copepod</name>
    <dbReference type="NCBI Taxonomy" id="6832"/>
    <lineage>
        <taxon>Eukaryota</taxon>
        <taxon>Metazoa</taxon>
        <taxon>Ecdysozoa</taxon>
        <taxon>Arthropoda</taxon>
        <taxon>Crustacea</taxon>
        <taxon>Multicrustacea</taxon>
        <taxon>Hexanauplia</taxon>
        <taxon>Copepoda</taxon>
        <taxon>Harpacticoida</taxon>
        <taxon>Harpacticidae</taxon>
        <taxon>Tigriopus</taxon>
    </lineage>
</organism>
<proteinExistence type="predicted"/>
<dbReference type="EMBL" id="VCGU01000005">
    <property type="protein sequence ID" value="TRY74832.1"/>
    <property type="molecule type" value="Genomic_DNA"/>
</dbReference>
<keyword evidence="3" id="KW-1185">Reference proteome</keyword>
<comment type="caution">
    <text evidence="2">The sequence shown here is derived from an EMBL/GenBank/DDBJ whole genome shotgun (WGS) entry which is preliminary data.</text>
</comment>
<name>A0A553PAX6_TIGCA</name>
<accession>A0A553PAX6</accession>
<reference evidence="2 3" key="1">
    <citation type="journal article" date="2018" name="Nat. Ecol. Evol.">
        <title>Genomic signatures of mitonuclear coevolution across populations of Tigriopus californicus.</title>
        <authorList>
            <person name="Barreto F.S."/>
            <person name="Watson E.T."/>
            <person name="Lima T.G."/>
            <person name="Willett C.S."/>
            <person name="Edmands S."/>
            <person name="Li W."/>
            <person name="Burton R.S."/>
        </authorList>
    </citation>
    <scope>NUCLEOTIDE SEQUENCE [LARGE SCALE GENOMIC DNA]</scope>
    <source>
        <strain evidence="2 3">San Diego</strain>
    </source>
</reference>
<gene>
    <name evidence="2" type="ORF">TCAL_14564</name>
</gene>
<protein>
    <recommendedName>
        <fullName evidence="1">Ankyrin repeat domain-containing protein</fullName>
    </recommendedName>
</protein>
<dbReference type="AlphaFoldDB" id="A0A553PAX6"/>
<evidence type="ECO:0000313" key="2">
    <source>
        <dbReference type="EMBL" id="TRY74832.1"/>
    </source>
</evidence>
<evidence type="ECO:0000313" key="3">
    <source>
        <dbReference type="Proteomes" id="UP000318571"/>
    </source>
</evidence>
<evidence type="ECO:0000259" key="1">
    <source>
        <dbReference type="Pfam" id="PF11904"/>
    </source>
</evidence>
<dbReference type="InterPro" id="IPR055285">
    <property type="entry name" value="ANKRD13_C"/>
</dbReference>
<sequence length="111" mass="12331">MILMPNVIALRSTKWWAPTTRLFNSINGISLKPEIVGNNLSNEDLQKNKALLENFAKGNVDQQEAPPGQFSQSWNGKSSCAKKSSKAFKATVAMSEDFPLTVDMLLKSFLR</sequence>
<dbReference type="Proteomes" id="UP000318571">
    <property type="component" value="Chromosome 2"/>
</dbReference>